<keyword evidence="4" id="KW-1185">Reference proteome</keyword>
<feature type="compositionally biased region" description="Basic and acidic residues" evidence="1">
    <location>
        <begin position="98"/>
        <end position="122"/>
    </location>
</feature>
<feature type="region of interest" description="Disordered" evidence="1">
    <location>
        <begin position="53"/>
        <end position="158"/>
    </location>
</feature>
<name>A0A2U8QTL6_9FLAO</name>
<feature type="compositionally biased region" description="Polar residues" evidence="1">
    <location>
        <begin position="67"/>
        <end position="82"/>
    </location>
</feature>
<dbReference type="AlphaFoldDB" id="A0A2U8QTL6"/>
<keyword evidence="2" id="KW-0812">Transmembrane</keyword>
<evidence type="ECO:0000313" key="3">
    <source>
        <dbReference type="EMBL" id="AWM13184.1"/>
    </source>
</evidence>
<feature type="transmembrane region" description="Helical" evidence="2">
    <location>
        <begin position="12"/>
        <end position="35"/>
    </location>
</feature>
<gene>
    <name evidence="3" type="ORF">DI487_04390</name>
</gene>
<accession>A0A2U8QTL6</accession>
<reference evidence="3 4" key="1">
    <citation type="submission" date="2018-05" db="EMBL/GenBank/DDBJ databases">
        <title>Flavobacterium sp. MEBiC07310.</title>
        <authorList>
            <person name="Baek K."/>
        </authorList>
    </citation>
    <scope>NUCLEOTIDE SEQUENCE [LARGE SCALE GENOMIC DNA]</scope>
    <source>
        <strain evidence="3 4">MEBiC07310</strain>
    </source>
</reference>
<keyword evidence="2" id="KW-0472">Membrane</keyword>
<evidence type="ECO:0000256" key="1">
    <source>
        <dbReference type="SAM" id="MobiDB-lite"/>
    </source>
</evidence>
<dbReference type="OrthoDB" id="676306at2"/>
<dbReference type="SUPFAM" id="SSF74653">
    <property type="entry name" value="TolA/TonB C-terminal domain"/>
    <property type="match status" value="1"/>
</dbReference>
<proteinExistence type="predicted"/>
<dbReference type="Proteomes" id="UP000245429">
    <property type="component" value="Chromosome"/>
</dbReference>
<sequence length="267" mass="28420">MKFLETEEEKKSFVITSAIFVMLFLLITFLGLSYMDPPPENGIAINFGTSDVGQGEIQPTEPIKSAPQPSVSQPVTSQNDEVLTQDEDSPVTVTPTKNDTKPKTETPKETPKPKVETPKPSKEATNALDALLNGPKSDGQTTGGHGNDGLPGDKGDPNGSIYANSFYGNGSGNGSGNGTGWGLAGRKLAGNSKKVQDCNEEGRVVVKVWVNRNGTVIKAERTQGTTNTNPCLVNPALETAKSFKWQPDAKAPETQIGFVVINFKLGE</sequence>
<dbReference type="RefSeq" id="WP_109568587.1">
    <property type="nucleotide sequence ID" value="NZ_CP029463.1"/>
</dbReference>
<evidence type="ECO:0000256" key="2">
    <source>
        <dbReference type="SAM" id="Phobius"/>
    </source>
</evidence>
<dbReference type="EMBL" id="CP029463">
    <property type="protein sequence ID" value="AWM13184.1"/>
    <property type="molecule type" value="Genomic_DNA"/>
</dbReference>
<keyword evidence="2" id="KW-1133">Transmembrane helix</keyword>
<evidence type="ECO:0000313" key="4">
    <source>
        <dbReference type="Proteomes" id="UP000245429"/>
    </source>
</evidence>
<dbReference type="Gene3D" id="3.30.1150.10">
    <property type="match status" value="1"/>
</dbReference>
<protein>
    <submittedName>
        <fullName evidence="3">Energy transducer TonB</fullName>
    </submittedName>
</protein>
<organism evidence="3 4">
    <name type="scientific">Flavobacterium sediminis</name>
    <dbReference type="NCBI Taxonomy" id="2201181"/>
    <lineage>
        <taxon>Bacteria</taxon>
        <taxon>Pseudomonadati</taxon>
        <taxon>Bacteroidota</taxon>
        <taxon>Flavobacteriia</taxon>
        <taxon>Flavobacteriales</taxon>
        <taxon>Flavobacteriaceae</taxon>
        <taxon>Flavobacterium</taxon>
    </lineage>
</organism>
<dbReference type="KEGG" id="fse:DI487_04390"/>